<feature type="chain" id="PRO_5025690650" description="Ig-like domain-containing protein" evidence="6">
    <location>
        <begin position="23"/>
        <end position="126"/>
    </location>
</feature>
<keyword evidence="5" id="KW-0391">Immunity</keyword>
<keyword evidence="3" id="KW-0675">Receptor</keyword>
<dbReference type="PANTHER" id="PTHR19367:SF18">
    <property type="entry name" value="T CELL RECEPTOR ALPHA VARIABLE 16"/>
    <property type="match status" value="1"/>
</dbReference>
<feature type="domain" description="Ig-like" evidence="7">
    <location>
        <begin position="17"/>
        <end position="126"/>
    </location>
</feature>
<feature type="signal peptide" evidence="6">
    <location>
        <begin position="1"/>
        <end position="22"/>
    </location>
</feature>
<dbReference type="SMART" id="SM00406">
    <property type="entry name" value="IGv"/>
    <property type="match status" value="1"/>
</dbReference>
<dbReference type="GO" id="GO:0002250">
    <property type="term" value="P:adaptive immune response"/>
    <property type="evidence" value="ECO:0007669"/>
    <property type="project" value="UniProtKB-KW"/>
</dbReference>
<evidence type="ECO:0000256" key="5">
    <source>
        <dbReference type="ARBA" id="ARBA00043266"/>
    </source>
</evidence>
<evidence type="ECO:0000313" key="9">
    <source>
        <dbReference type="Proteomes" id="UP000322234"/>
    </source>
</evidence>
<dbReference type="SUPFAM" id="SSF48726">
    <property type="entry name" value="Immunoglobulin"/>
    <property type="match status" value="1"/>
</dbReference>
<sequence>MTNMKFIFTSLLALALPGLRRADWVRSQESEVSGEEGKTVSLFCNYYTSSKSFISLLWYRQYPNQAPEYILYRQWGSSGKGYASFATERFYSDNTANTTNLYIKKVVPADTALYLCALERHKENTA</sequence>
<evidence type="ECO:0000256" key="6">
    <source>
        <dbReference type="SAM" id="SignalP"/>
    </source>
</evidence>
<gene>
    <name evidence="8" type="ORF">E5288_WYG018060</name>
</gene>
<dbReference type="GO" id="GO:0042101">
    <property type="term" value="C:T cell receptor complex"/>
    <property type="evidence" value="ECO:0007669"/>
    <property type="project" value="UniProtKB-KW"/>
</dbReference>
<dbReference type="InterPro" id="IPR013783">
    <property type="entry name" value="Ig-like_fold"/>
</dbReference>
<dbReference type="Gene3D" id="2.60.40.10">
    <property type="entry name" value="Immunoglobulins"/>
    <property type="match status" value="1"/>
</dbReference>
<dbReference type="Pfam" id="PF07686">
    <property type="entry name" value="V-set"/>
    <property type="match status" value="1"/>
</dbReference>
<keyword evidence="9" id="KW-1185">Reference proteome</keyword>
<protein>
    <recommendedName>
        <fullName evidence="7">Ig-like domain-containing protein</fullName>
    </recommendedName>
</protein>
<evidence type="ECO:0000256" key="4">
    <source>
        <dbReference type="ARBA" id="ARBA00023319"/>
    </source>
</evidence>
<dbReference type="EMBL" id="VBQZ03000607">
    <property type="protein sequence ID" value="MXQ99628.1"/>
    <property type="molecule type" value="Genomic_DNA"/>
</dbReference>
<organism evidence="8 9">
    <name type="scientific">Bos mutus</name>
    <name type="common">wild yak</name>
    <dbReference type="NCBI Taxonomy" id="72004"/>
    <lineage>
        <taxon>Eukaryota</taxon>
        <taxon>Metazoa</taxon>
        <taxon>Chordata</taxon>
        <taxon>Craniata</taxon>
        <taxon>Vertebrata</taxon>
        <taxon>Euteleostomi</taxon>
        <taxon>Mammalia</taxon>
        <taxon>Eutheria</taxon>
        <taxon>Laurasiatheria</taxon>
        <taxon>Artiodactyla</taxon>
        <taxon>Ruminantia</taxon>
        <taxon>Pecora</taxon>
        <taxon>Bovidae</taxon>
        <taxon>Bovinae</taxon>
        <taxon>Bos</taxon>
    </lineage>
</organism>
<dbReference type="Proteomes" id="UP000322234">
    <property type="component" value="Unassembled WGS sequence"/>
</dbReference>
<keyword evidence="2" id="KW-1064">Adaptive immunity</keyword>
<dbReference type="AlphaFoldDB" id="A0A6B0SA15"/>
<reference evidence="8" key="1">
    <citation type="submission" date="2019-10" db="EMBL/GenBank/DDBJ databases">
        <title>The sequence and de novo assembly of the wild yak genome.</title>
        <authorList>
            <person name="Liu Y."/>
        </authorList>
    </citation>
    <scope>NUCLEOTIDE SEQUENCE [LARGE SCALE GENOMIC DNA]</scope>
    <source>
        <strain evidence="8">WY2019</strain>
    </source>
</reference>
<evidence type="ECO:0000259" key="7">
    <source>
        <dbReference type="PROSITE" id="PS50835"/>
    </source>
</evidence>
<keyword evidence="1 6" id="KW-0732">Signal</keyword>
<evidence type="ECO:0000313" key="8">
    <source>
        <dbReference type="EMBL" id="MXQ99628.1"/>
    </source>
</evidence>
<dbReference type="InterPro" id="IPR007110">
    <property type="entry name" value="Ig-like_dom"/>
</dbReference>
<dbReference type="InterPro" id="IPR051287">
    <property type="entry name" value="TCR_variable_region"/>
</dbReference>
<comment type="caution">
    <text evidence="8">The sequence shown here is derived from an EMBL/GenBank/DDBJ whole genome shotgun (WGS) entry which is preliminary data.</text>
</comment>
<evidence type="ECO:0000256" key="1">
    <source>
        <dbReference type="ARBA" id="ARBA00022729"/>
    </source>
</evidence>
<keyword evidence="5" id="KW-1279">T cell receptor</keyword>
<evidence type="ECO:0000256" key="3">
    <source>
        <dbReference type="ARBA" id="ARBA00023170"/>
    </source>
</evidence>
<keyword evidence="4" id="KW-0393">Immunoglobulin domain</keyword>
<name>A0A6B0SA15_9CETA</name>
<accession>A0A6B0SA15</accession>
<dbReference type="InterPro" id="IPR013106">
    <property type="entry name" value="Ig_V-set"/>
</dbReference>
<dbReference type="PROSITE" id="PS50835">
    <property type="entry name" value="IG_LIKE"/>
    <property type="match status" value="1"/>
</dbReference>
<dbReference type="PANTHER" id="PTHR19367">
    <property type="entry name" value="T-CELL RECEPTOR ALPHA CHAIN V REGION"/>
    <property type="match status" value="1"/>
</dbReference>
<proteinExistence type="predicted"/>
<dbReference type="InterPro" id="IPR036179">
    <property type="entry name" value="Ig-like_dom_sf"/>
</dbReference>
<evidence type="ECO:0000256" key="2">
    <source>
        <dbReference type="ARBA" id="ARBA00023130"/>
    </source>
</evidence>